<keyword evidence="7" id="KW-1185">Reference proteome</keyword>
<evidence type="ECO:0000256" key="3">
    <source>
        <dbReference type="ARBA" id="ARBA00009284"/>
    </source>
</evidence>
<comment type="pathway">
    <text evidence="2">Glycan metabolism; osmoregulated periplasmic glucan (OPG) biosynthesis.</text>
</comment>
<evidence type="ECO:0000259" key="5">
    <source>
        <dbReference type="Pfam" id="PF04349"/>
    </source>
</evidence>
<evidence type="ECO:0000256" key="2">
    <source>
        <dbReference type="ARBA" id="ARBA00005001"/>
    </source>
</evidence>
<reference evidence="6 7" key="1">
    <citation type="journal article" date="2019" name="Int. J. Syst. Evol. Microbiol.">
        <title>The Global Catalogue of Microorganisms (GCM) 10K type strain sequencing project: providing services to taxonomists for standard genome sequencing and annotation.</title>
        <authorList>
            <consortium name="The Broad Institute Genomics Platform"/>
            <consortium name="The Broad Institute Genome Sequencing Center for Infectious Disease"/>
            <person name="Wu L."/>
            <person name="Ma J."/>
        </authorList>
    </citation>
    <scope>NUCLEOTIDE SEQUENCE [LARGE SCALE GENOMIC DNA]</scope>
    <source>
        <strain evidence="6 7">JCM 6886</strain>
    </source>
</reference>
<dbReference type="Proteomes" id="UP001501476">
    <property type="component" value="Unassembled WGS sequence"/>
</dbReference>
<comment type="caution">
    <text evidence="6">The sequence shown here is derived from an EMBL/GenBank/DDBJ whole genome shotgun (WGS) entry which is preliminary data.</text>
</comment>
<dbReference type="PIRSF" id="PIRSF006281">
    <property type="entry name" value="MdoG"/>
    <property type="match status" value="1"/>
</dbReference>
<keyword evidence="4" id="KW-0574">Periplasm</keyword>
<dbReference type="InterPro" id="IPR007444">
    <property type="entry name" value="Glucan_biosyn_MdoG_C"/>
</dbReference>
<dbReference type="SUPFAM" id="SSF74650">
    <property type="entry name" value="Galactose mutarotase-like"/>
    <property type="match status" value="1"/>
</dbReference>
<dbReference type="InterPro" id="IPR013783">
    <property type="entry name" value="Ig-like_fold"/>
</dbReference>
<sequence length="499" mass="56301">MPFLLLLSLSVIASPQDKKEVTFSHQTVLDLAKKRAQKPFKIPTQAPISLTRLDAETYQKIRFQQQSAIWGNSPTPFSIQLFAPGFLYKNLVDIDIVESGKSVPINVTESSFKVPNPEIANALAQVGKYAGFRLHYPLSKGQEKNEFIIFQGASYFRAVSKGQLYGISARGLAIDVAEPKGEEHPTFTHFWIERPGKDQTAIVVHALLDSKSVTGAYRFGIYPNDPTRMDVKVTLFPRIDIPHIGLAPLTSMFLHGSMVPAKSTDYRPQVHNSQALAIKTGNGEHLWRPLNNPNSLQISGFMDEHTKGFGLIQRDRQFVNYQDLEAHYELRPSLWVEPIEDWGKGQVQLFEIPSNADTNDNIVAYWRPEGGLKKGQTFSYNYRLIWLNDINPMPSKTKIVRSAKGKLFEDGSREMIIDFSRIDVNQLNTISMNASSNHGKIIATKLIANPSIDGARVFLRFQPEDADVAELRLQLMNKDTPISETWLYRWIKPSLFAGE</sequence>
<comment type="similarity">
    <text evidence="3">Belongs to the OpgD/OpgG family.</text>
</comment>
<dbReference type="PANTHER" id="PTHR30504:SF2">
    <property type="entry name" value="GLUCANS BIOSYNTHESIS PROTEIN G"/>
    <property type="match status" value="1"/>
</dbReference>
<gene>
    <name evidence="6" type="ORF">GCM10008964_15280</name>
</gene>
<dbReference type="PANTHER" id="PTHR30504">
    <property type="entry name" value="GLUCANS BIOSYNTHESIS PROTEIN"/>
    <property type="match status" value="1"/>
</dbReference>
<dbReference type="InterPro" id="IPR011013">
    <property type="entry name" value="Gal_mutarotase_sf_dom"/>
</dbReference>
<proteinExistence type="inferred from homology"/>
<dbReference type="RefSeq" id="WP_286304062.1">
    <property type="nucleotide sequence ID" value="NZ_AP027741.1"/>
</dbReference>
<comment type="subcellular location">
    <subcellularLocation>
        <location evidence="1">Periplasm</location>
    </subcellularLocation>
</comment>
<evidence type="ECO:0000256" key="4">
    <source>
        <dbReference type="ARBA" id="ARBA00022764"/>
    </source>
</evidence>
<dbReference type="EMBL" id="BAAADG010000005">
    <property type="protein sequence ID" value="GAA0224583.1"/>
    <property type="molecule type" value="Genomic_DNA"/>
</dbReference>
<dbReference type="SUPFAM" id="SSF81296">
    <property type="entry name" value="E set domains"/>
    <property type="match status" value="1"/>
</dbReference>
<evidence type="ECO:0000256" key="1">
    <source>
        <dbReference type="ARBA" id="ARBA00004418"/>
    </source>
</evidence>
<feature type="domain" description="Glucan biosynthesis periplasmic MdoG C-terminal" evidence="5">
    <location>
        <begin position="23"/>
        <end position="490"/>
    </location>
</feature>
<protein>
    <submittedName>
        <fullName evidence="6">Glucan biosynthesis protein G</fullName>
    </submittedName>
</protein>
<dbReference type="InterPro" id="IPR014718">
    <property type="entry name" value="GH-type_carb-bd"/>
</dbReference>
<dbReference type="Gene3D" id="2.60.40.10">
    <property type="entry name" value="Immunoglobulins"/>
    <property type="match status" value="1"/>
</dbReference>
<accession>A0ABN0TLF2</accession>
<name>A0ABN0TLF2_9GAMM</name>
<organism evidence="6 7">
    <name type="scientific">Methylophaga marina</name>
    <dbReference type="NCBI Taxonomy" id="45495"/>
    <lineage>
        <taxon>Bacteria</taxon>
        <taxon>Pseudomonadati</taxon>
        <taxon>Pseudomonadota</taxon>
        <taxon>Gammaproteobacteria</taxon>
        <taxon>Thiotrichales</taxon>
        <taxon>Piscirickettsiaceae</taxon>
        <taxon>Methylophaga</taxon>
    </lineage>
</organism>
<evidence type="ECO:0000313" key="7">
    <source>
        <dbReference type="Proteomes" id="UP001501476"/>
    </source>
</evidence>
<evidence type="ECO:0000313" key="6">
    <source>
        <dbReference type="EMBL" id="GAA0224583.1"/>
    </source>
</evidence>
<dbReference type="InterPro" id="IPR014438">
    <property type="entry name" value="Glucan_biosyn_MdoG/MdoD"/>
</dbReference>
<dbReference type="InterPro" id="IPR014756">
    <property type="entry name" value="Ig_E-set"/>
</dbReference>
<dbReference type="Gene3D" id="2.70.98.10">
    <property type="match status" value="1"/>
</dbReference>
<dbReference type="Pfam" id="PF04349">
    <property type="entry name" value="MdoG"/>
    <property type="match status" value="1"/>
</dbReference>